<reference evidence="2" key="1">
    <citation type="journal article" date="2019" name="Int. J. Syst. Evol. Microbiol.">
        <title>The Global Catalogue of Microorganisms (GCM) 10K type strain sequencing project: providing services to taxonomists for standard genome sequencing and annotation.</title>
        <authorList>
            <consortium name="The Broad Institute Genomics Platform"/>
            <consortium name="The Broad Institute Genome Sequencing Center for Infectious Disease"/>
            <person name="Wu L."/>
            <person name="Ma J."/>
        </authorList>
    </citation>
    <scope>NUCLEOTIDE SEQUENCE [LARGE SCALE GENOMIC DNA]</scope>
    <source>
        <strain evidence="2">CCUG 53903</strain>
    </source>
</reference>
<evidence type="ECO:0000313" key="2">
    <source>
        <dbReference type="Proteomes" id="UP001596058"/>
    </source>
</evidence>
<dbReference type="Proteomes" id="UP001596058">
    <property type="component" value="Unassembled WGS sequence"/>
</dbReference>
<accession>A0ABW1CRL6</accession>
<name>A0ABW1CRL6_9ACTN</name>
<protein>
    <submittedName>
        <fullName evidence="1">DUF664 domain-containing protein</fullName>
    </submittedName>
</protein>
<dbReference type="EMBL" id="JBHSPA010000031">
    <property type="protein sequence ID" value="MFC5827669.1"/>
    <property type="molecule type" value="Genomic_DNA"/>
</dbReference>
<dbReference type="Pfam" id="PF04978">
    <property type="entry name" value="MST"/>
    <property type="match status" value="1"/>
</dbReference>
<evidence type="ECO:0000313" key="1">
    <source>
        <dbReference type="EMBL" id="MFC5827669.1"/>
    </source>
</evidence>
<sequence>MAFLRWHRETLELKCGGLGPADLARRAVGRSALSLLGLVRPARTARAGRGPRG</sequence>
<dbReference type="RefSeq" id="WP_379517475.1">
    <property type="nucleotide sequence ID" value="NZ_JBHSPA010000031.1"/>
</dbReference>
<dbReference type="InterPro" id="IPR034660">
    <property type="entry name" value="DinB/YfiT-like"/>
</dbReference>
<gene>
    <name evidence="1" type="ORF">ACFPZ3_27740</name>
</gene>
<dbReference type="SUPFAM" id="SSF109854">
    <property type="entry name" value="DinB/YfiT-like putative metalloenzymes"/>
    <property type="match status" value="1"/>
</dbReference>
<comment type="caution">
    <text evidence="1">The sequence shown here is derived from an EMBL/GenBank/DDBJ whole genome shotgun (WGS) entry which is preliminary data.</text>
</comment>
<organism evidence="1 2">
    <name type="scientific">Nonomuraea insulae</name>
    <dbReference type="NCBI Taxonomy" id="1616787"/>
    <lineage>
        <taxon>Bacteria</taxon>
        <taxon>Bacillati</taxon>
        <taxon>Actinomycetota</taxon>
        <taxon>Actinomycetes</taxon>
        <taxon>Streptosporangiales</taxon>
        <taxon>Streptosporangiaceae</taxon>
        <taxon>Nonomuraea</taxon>
    </lineage>
</organism>
<keyword evidence="2" id="KW-1185">Reference proteome</keyword>
<dbReference type="InterPro" id="IPR007061">
    <property type="entry name" value="MST-like"/>
</dbReference>
<proteinExistence type="predicted"/>